<feature type="domain" description="TNase-like" evidence="2">
    <location>
        <begin position="47"/>
        <end position="165"/>
    </location>
</feature>
<dbReference type="PANTHER" id="PTHR12302">
    <property type="entry name" value="EBNA2 BINDING PROTEIN P100"/>
    <property type="match status" value="1"/>
</dbReference>
<keyword evidence="3" id="KW-0255">Endonuclease</keyword>
<accession>A0A1I7NPZ1</accession>
<dbReference type="PANTHER" id="PTHR12302:SF26">
    <property type="entry name" value="BLR1266 PROTEIN"/>
    <property type="match status" value="1"/>
</dbReference>
<evidence type="ECO:0000256" key="1">
    <source>
        <dbReference type="SAM" id="SignalP"/>
    </source>
</evidence>
<dbReference type="EMBL" id="FPCH01000003">
    <property type="protein sequence ID" value="SFV36751.1"/>
    <property type="molecule type" value="Genomic_DNA"/>
</dbReference>
<feature type="chain" id="PRO_5011791575" evidence="1">
    <location>
        <begin position="33"/>
        <end position="241"/>
    </location>
</feature>
<dbReference type="STRING" id="51670.SAMN04488557_2733"/>
<dbReference type="SUPFAM" id="SSF50199">
    <property type="entry name" value="Staphylococcal nuclease"/>
    <property type="match status" value="1"/>
</dbReference>
<dbReference type="Pfam" id="PF00565">
    <property type="entry name" value="SNase"/>
    <property type="match status" value="1"/>
</dbReference>
<dbReference type="Proteomes" id="UP000199423">
    <property type="component" value="Unassembled WGS sequence"/>
</dbReference>
<proteinExistence type="predicted"/>
<dbReference type="RefSeq" id="WP_092868307.1">
    <property type="nucleotide sequence ID" value="NZ_FPCH01000003.1"/>
</dbReference>
<evidence type="ECO:0000259" key="2">
    <source>
        <dbReference type="PROSITE" id="PS50830"/>
    </source>
</evidence>
<keyword evidence="4" id="KW-1185">Reference proteome</keyword>
<keyword evidence="3" id="KW-0540">Nuclease</keyword>
<gene>
    <name evidence="3" type="ORF">SAMN04488557_2733</name>
</gene>
<evidence type="ECO:0000313" key="3">
    <source>
        <dbReference type="EMBL" id="SFV36751.1"/>
    </source>
</evidence>
<protein>
    <submittedName>
        <fullName evidence="3">Endonuclease YncB, thermonuclease family</fullName>
    </submittedName>
</protein>
<dbReference type="Gene3D" id="2.40.50.90">
    <property type="match status" value="1"/>
</dbReference>
<organism evidence="3 4">
    <name type="scientific">Hyphomicrobium facile</name>
    <dbReference type="NCBI Taxonomy" id="51670"/>
    <lineage>
        <taxon>Bacteria</taxon>
        <taxon>Pseudomonadati</taxon>
        <taxon>Pseudomonadota</taxon>
        <taxon>Alphaproteobacteria</taxon>
        <taxon>Hyphomicrobiales</taxon>
        <taxon>Hyphomicrobiaceae</taxon>
        <taxon>Hyphomicrobium</taxon>
    </lineage>
</organism>
<feature type="signal peptide" evidence="1">
    <location>
        <begin position="1"/>
        <end position="32"/>
    </location>
</feature>
<dbReference type="AlphaFoldDB" id="A0A1I7NPZ1"/>
<dbReference type="InterPro" id="IPR016071">
    <property type="entry name" value="Staphylococal_nuclease_OB-fold"/>
</dbReference>
<dbReference type="OrthoDB" id="9805504at2"/>
<dbReference type="SMART" id="SM00318">
    <property type="entry name" value="SNc"/>
    <property type="match status" value="1"/>
</dbReference>
<sequence length="241" mass="26602">MPELSFSFRLSRTCLRAGALFLLAFPPIAAFAVTAPENGQPAIISGIGRVVDGDTLDVGQTRVRLEGIDAPELTQTCQTATGETWECGKAAGAMLRKLVEHKEIACDRTGNDRYHRTLATCFVDGIDIEEAMVRAGLAWAFVKYSTTYVDIEAEARQEKIGVWQGQAQAPWDYRRNEWQVAEVAAPKGCAIKGNVSSRGRIYHMPWGTWYDKVRMDGGHGKRWFCSEEEATAAGWRPASAN</sequence>
<dbReference type="PROSITE" id="PS50830">
    <property type="entry name" value="TNASE_3"/>
    <property type="match status" value="1"/>
</dbReference>
<keyword evidence="3" id="KW-0378">Hydrolase</keyword>
<evidence type="ECO:0000313" key="4">
    <source>
        <dbReference type="Proteomes" id="UP000199423"/>
    </source>
</evidence>
<name>A0A1I7NPZ1_9HYPH</name>
<reference evidence="4" key="1">
    <citation type="submission" date="2016-10" db="EMBL/GenBank/DDBJ databases">
        <authorList>
            <person name="Varghese N."/>
            <person name="Submissions S."/>
        </authorList>
    </citation>
    <scope>NUCLEOTIDE SEQUENCE [LARGE SCALE GENOMIC DNA]</scope>
    <source>
        <strain evidence="4">DSM 1565</strain>
    </source>
</reference>
<keyword evidence="1" id="KW-0732">Signal</keyword>
<dbReference type="GO" id="GO:0004519">
    <property type="term" value="F:endonuclease activity"/>
    <property type="evidence" value="ECO:0007669"/>
    <property type="project" value="UniProtKB-KW"/>
</dbReference>
<dbReference type="InterPro" id="IPR035437">
    <property type="entry name" value="SNase_OB-fold_sf"/>
</dbReference>